<dbReference type="InterPro" id="IPR036291">
    <property type="entry name" value="NAD(P)-bd_dom_sf"/>
</dbReference>
<accession>A0A8T0PH45</accession>
<reference evidence="2" key="1">
    <citation type="submission" date="2020-05" db="EMBL/GenBank/DDBJ databases">
        <title>WGS assembly of Panicum virgatum.</title>
        <authorList>
            <person name="Lovell J.T."/>
            <person name="Jenkins J."/>
            <person name="Shu S."/>
            <person name="Juenger T.E."/>
            <person name="Schmutz J."/>
        </authorList>
    </citation>
    <scope>NUCLEOTIDE SEQUENCE</scope>
    <source>
        <strain evidence="2">AP13</strain>
    </source>
</reference>
<dbReference type="EMBL" id="CM029051">
    <property type="protein sequence ID" value="KAG2561637.1"/>
    <property type="molecule type" value="Genomic_DNA"/>
</dbReference>
<comment type="caution">
    <text evidence="2">The sequence shown here is derived from an EMBL/GenBank/DDBJ whole genome shotgun (WGS) entry which is preliminary data.</text>
</comment>
<evidence type="ECO:0000313" key="2">
    <source>
        <dbReference type="EMBL" id="KAG2561637.1"/>
    </source>
</evidence>
<feature type="region of interest" description="Disordered" evidence="1">
    <location>
        <begin position="47"/>
        <end position="66"/>
    </location>
</feature>
<name>A0A8T0PH45_PANVG</name>
<evidence type="ECO:0000256" key="1">
    <source>
        <dbReference type="SAM" id="MobiDB-lite"/>
    </source>
</evidence>
<dbReference type="Gene3D" id="3.40.50.720">
    <property type="entry name" value="NAD(P)-binding Rossmann-like Domain"/>
    <property type="match status" value="1"/>
</dbReference>
<gene>
    <name evidence="2" type="ORF">PVAP13_8KG169605</name>
</gene>
<sequence length="216" mass="22407">MCSPPIFFHSPLPLSLRYFFPPAPGVRPQPSLPRGAALLPIPIPPPAPSHGGCAGPPPRPPPSSRALPWQRRLALRPILPPPTPSTLLPPPPVAAAVAEACAAAGSVQGMADLQWPALCSLILPLPATSHDGAQALWGSGGRSAGGRGGAQDGAHHGVSRGLGWALALELARRGYAVVGCGRSAEHLRSLEAEITSPSRHFLTIAKVVRLYCSSNY</sequence>
<dbReference type="Proteomes" id="UP000823388">
    <property type="component" value="Chromosome 8K"/>
</dbReference>
<protein>
    <submittedName>
        <fullName evidence="2">Uncharacterized protein</fullName>
    </submittedName>
</protein>
<evidence type="ECO:0000313" key="3">
    <source>
        <dbReference type="Proteomes" id="UP000823388"/>
    </source>
</evidence>
<organism evidence="2 3">
    <name type="scientific">Panicum virgatum</name>
    <name type="common">Blackwell switchgrass</name>
    <dbReference type="NCBI Taxonomy" id="38727"/>
    <lineage>
        <taxon>Eukaryota</taxon>
        <taxon>Viridiplantae</taxon>
        <taxon>Streptophyta</taxon>
        <taxon>Embryophyta</taxon>
        <taxon>Tracheophyta</taxon>
        <taxon>Spermatophyta</taxon>
        <taxon>Magnoliopsida</taxon>
        <taxon>Liliopsida</taxon>
        <taxon>Poales</taxon>
        <taxon>Poaceae</taxon>
        <taxon>PACMAD clade</taxon>
        <taxon>Panicoideae</taxon>
        <taxon>Panicodae</taxon>
        <taxon>Paniceae</taxon>
        <taxon>Panicinae</taxon>
        <taxon>Panicum</taxon>
        <taxon>Panicum sect. Hiantes</taxon>
    </lineage>
</organism>
<dbReference type="AlphaFoldDB" id="A0A8T0PH45"/>
<keyword evidence="3" id="KW-1185">Reference proteome</keyword>
<dbReference type="SUPFAM" id="SSF51735">
    <property type="entry name" value="NAD(P)-binding Rossmann-fold domains"/>
    <property type="match status" value="1"/>
</dbReference>
<proteinExistence type="predicted"/>